<name>A0A1I2RP97_9GAMM</name>
<dbReference type="SUPFAM" id="SSF53335">
    <property type="entry name" value="S-adenosyl-L-methionine-dependent methyltransferases"/>
    <property type="match status" value="1"/>
</dbReference>
<dbReference type="CDD" id="cd02440">
    <property type="entry name" value="AdoMet_MTases"/>
    <property type="match status" value="1"/>
</dbReference>
<dbReference type="GO" id="GO:0032259">
    <property type="term" value="P:methylation"/>
    <property type="evidence" value="ECO:0007669"/>
    <property type="project" value="UniProtKB-KW"/>
</dbReference>
<accession>A0A1I2RP97</accession>
<reference evidence="3" key="1">
    <citation type="submission" date="2016-10" db="EMBL/GenBank/DDBJ databases">
        <authorList>
            <person name="Varghese N."/>
            <person name="Submissions S."/>
        </authorList>
    </citation>
    <scope>NUCLEOTIDE SEQUENCE [LARGE SCALE GENOMIC DNA]</scope>
    <source>
        <strain evidence="3">CGMCC 1.10971</strain>
    </source>
</reference>
<evidence type="ECO:0000313" key="2">
    <source>
        <dbReference type="EMBL" id="SFG42342.1"/>
    </source>
</evidence>
<dbReference type="STRING" id="1045558.SAMN05216175_106221"/>
<dbReference type="InterPro" id="IPR013216">
    <property type="entry name" value="Methyltransf_11"/>
</dbReference>
<protein>
    <submittedName>
        <fullName evidence="2">Methyltransferase domain-containing protein</fullName>
    </submittedName>
</protein>
<dbReference type="GO" id="GO:0008757">
    <property type="term" value="F:S-adenosylmethionine-dependent methyltransferase activity"/>
    <property type="evidence" value="ECO:0007669"/>
    <property type="project" value="InterPro"/>
</dbReference>
<organism evidence="2 3">
    <name type="scientific">Neptunomonas qingdaonensis</name>
    <dbReference type="NCBI Taxonomy" id="1045558"/>
    <lineage>
        <taxon>Bacteria</taxon>
        <taxon>Pseudomonadati</taxon>
        <taxon>Pseudomonadota</taxon>
        <taxon>Gammaproteobacteria</taxon>
        <taxon>Oceanospirillales</taxon>
        <taxon>Oceanospirillaceae</taxon>
        <taxon>Neptunomonas</taxon>
    </lineage>
</organism>
<dbReference type="AlphaFoldDB" id="A0A1I2RP97"/>
<dbReference type="Pfam" id="PF08241">
    <property type="entry name" value="Methyltransf_11"/>
    <property type="match status" value="1"/>
</dbReference>
<keyword evidence="3" id="KW-1185">Reference proteome</keyword>
<dbReference type="RefSeq" id="WP_090728040.1">
    <property type="nucleotide sequence ID" value="NZ_FOOU01000006.1"/>
</dbReference>
<gene>
    <name evidence="2" type="ORF">SAMN05216175_106221</name>
</gene>
<keyword evidence="2" id="KW-0808">Transferase</keyword>
<dbReference type="InterPro" id="IPR029063">
    <property type="entry name" value="SAM-dependent_MTases_sf"/>
</dbReference>
<keyword evidence="2" id="KW-0489">Methyltransferase</keyword>
<dbReference type="Proteomes" id="UP000198623">
    <property type="component" value="Unassembled WGS sequence"/>
</dbReference>
<evidence type="ECO:0000259" key="1">
    <source>
        <dbReference type="Pfam" id="PF08241"/>
    </source>
</evidence>
<dbReference type="EMBL" id="FOOU01000006">
    <property type="protein sequence ID" value="SFG42342.1"/>
    <property type="molecule type" value="Genomic_DNA"/>
</dbReference>
<dbReference type="Gene3D" id="3.40.50.150">
    <property type="entry name" value="Vaccinia Virus protein VP39"/>
    <property type="match status" value="1"/>
</dbReference>
<feature type="domain" description="Methyltransferase type 11" evidence="1">
    <location>
        <begin position="81"/>
        <end position="132"/>
    </location>
</feature>
<dbReference type="OrthoDB" id="6191410at2"/>
<evidence type="ECO:0000313" key="3">
    <source>
        <dbReference type="Proteomes" id="UP000198623"/>
    </source>
</evidence>
<sequence length="259" mass="29717">MNYRNQEPVEQLSEPLRKWLSENMGQDLLEAEQRILDRLLPGLYGVHLAQIGIDPVRDLAESSSITHTFIVYHKLELGMKTNSIVAQATELPLEHNSVDVVLLHHTLDFTASPHQVLREAARVLRPGGHLLIVNFNPVSWWGISRLLTRNSKKNVWQNAHFLSHHRLIDWINLLELTELRSLSDYFFPPCESPAVRRRFGWLQAFARKSMPRFGAFNVILARKDIGGMTAINPRNLAKRFIRLPVSEPATTRGQARESR</sequence>
<proteinExistence type="predicted"/>